<evidence type="ECO:0000313" key="9">
    <source>
        <dbReference type="EMBL" id="KAF5315137.1"/>
    </source>
</evidence>
<dbReference type="SUPFAM" id="SSF47819">
    <property type="entry name" value="HRDC-like"/>
    <property type="match status" value="1"/>
</dbReference>
<dbReference type="InterPro" id="IPR005574">
    <property type="entry name" value="Rpb4/RPC9"/>
</dbReference>
<comment type="caution">
    <text evidence="9">The sequence shown here is derived from an EMBL/GenBank/DDBJ whole genome shotgun (WGS) entry which is preliminary data.</text>
</comment>
<keyword evidence="10" id="KW-1185">Reference proteome</keyword>
<name>A0A8H5B1Y4_9AGAR</name>
<evidence type="ECO:0000256" key="3">
    <source>
        <dbReference type="ARBA" id="ARBA00016672"/>
    </source>
</evidence>
<dbReference type="Pfam" id="PF03874">
    <property type="entry name" value="RNA_pol_Rpb4"/>
    <property type="match status" value="1"/>
</dbReference>
<dbReference type="InterPro" id="IPR038846">
    <property type="entry name" value="RPC9"/>
</dbReference>
<protein>
    <recommendedName>
        <fullName evidence="3">DNA-directed RNA polymerase III subunit RPC9</fullName>
    </recommendedName>
</protein>
<dbReference type="GO" id="GO:0006384">
    <property type="term" value="P:transcription initiation at RNA polymerase III promoter"/>
    <property type="evidence" value="ECO:0007669"/>
    <property type="project" value="InterPro"/>
</dbReference>
<dbReference type="PANTHER" id="PTHR15561">
    <property type="entry name" value="CALCITONIN GENE-RELATED PEPTIDE-RECEPTOR COMPONENT PROTEIN"/>
    <property type="match status" value="1"/>
</dbReference>
<dbReference type="Gene3D" id="1.20.1250.40">
    <property type="match status" value="1"/>
</dbReference>
<dbReference type="InterPro" id="IPR038324">
    <property type="entry name" value="Rpb4/RPC9_sf"/>
</dbReference>
<dbReference type="SMART" id="SM00657">
    <property type="entry name" value="RPOL4c"/>
    <property type="match status" value="1"/>
</dbReference>
<dbReference type="InterPro" id="IPR006590">
    <property type="entry name" value="RNA_pol_Rpb4/RPC9_core"/>
</dbReference>
<dbReference type="Proteomes" id="UP000567179">
    <property type="component" value="Unassembled WGS sequence"/>
</dbReference>
<accession>A0A8H5B1Y4</accession>
<keyword evidence="4" id="KW-0240">DNA-directed RNA polymerase</keyword>
<feature type="domain" description="RNA polymerase Rpb4/RPC9 core" evidence="8">
    <location>
        <begin position="39"/>
        <end position="153"/>
    </location>
</feature>
<organism evidence="9 10">
    <name type="scientific">Psilocybe cf. subviscida</name>
    <dbReference type="NCBI Taxonomy" id="2480587"/>
    <lineage>
        <taxon>Eukaryota</taxon>
        <taxon>Fungi</taxon>
        <taxon>Dikarya</taxon>
        <taxon>Basidiomycota</taxon>
        <taxon>Agaricomycotina</taxon>
        <taxon>Agaricomycetes</taxon>
        <taxon>Agaricomycetidae</taxon>
        <taxon>Agaricales</taxon>
        <taxon>Agaricineae</taxon>
        <taxon>Strophariaceae</taxon>
        <taxon>Psilocybe</taxon>
    </lineage>
</organism>
<keyword evidence="6" id="KW-0539">Nucleus</keyword>
<dbReference type="AlphaFoldDB" id="A0A8H5B1Y4"/>
<dbReference type="InterPro" id="IPR010997">
    <property type="entry name" value="HRDC-like_sf"/>
</dbReference>
<sequence>MEVVNPRAALLSNFEVLSLLRELEADHISRTKTALRIKKEEEAATANGAPPGLNGATSFNLEASENLRTVEVEAISYLSADYLPTTQQSEEGIAKLVKSLAPHNLTKAEKLQIVNLAPTLPVELYVIVEELEDRFGDSIEAILDDVRASLQPTNTDAINGVNGVNGMHDVNGTGAEVIGEAEQWDEDADADYDEDVFDDAGAGNGIEGDLEMDDAED</sequence>
<feature type="compositionally biased region" description="Acidic residues" evidence="7">
    <location>
        <begin position="208"/>
        <end position="217"/>
    </location>
</feature>
<comment type="similarity">
    <text evidence="2">Belongs to the eukaryotic RPC9 RNA polymerase subunit family.</text>
</comment>
<evidence type="ECO:0000256" key="4">
    <source>
        <dbReference type="ARBA" id="ARBA00022478"/>
    </source>
</evidence>
<evidence type="ECO:0000256" key="5">
    <source>
        <dbReference type="ARBA" id="ARBA00023163"/>
    </source>
</evidence>
<feature type="region of interest" description="Disordered" evidence="7">
    <location>
        <begin position="194"/>
        <end position="217"/>
    </location>
</feature>
<dbReference type="PANTHER" id="PTHR15561:SF0">
    <property type="entry name" value="DNA-DIRECTED RNA POLYMERASE III SUBUNIT RPC9"/>
    <property type="match status" value="1"/>
</dbReference>
<evidence type="ECO:0000256" key="2">
    <source>
        <dbReference type="ARBA" id="ARBA00006898"/>
    </source>
</evidence>
<dbReference type="GO" id="GO:0005666">
    <property type="term" value="C:RNA polymerase III complex"/>
    <property type="evidence" value="ECO:0007669"/>
    <property type="project" value="InterPro"/>
</dbReference>
<evidence type="ECO:0000256" key="1">
    <source>
        <dbReference type="ARBA" id="ARBA00004123"/>
    </source>
</evidence>
<dbReference type="GO" id="GO:0000166">
    <property type="term" value="F:nucleotide binding"/>
    <property type="evidence" value="ECO:0007669"/>
    <property type="project" value="InterPro"/>
</dbReference>
<keyword evidence="5" id="KW-0804">Transcription</keyword>
<evidence type="ECO:0000256" key="6">
    <source>
        <dbReference type="ARBA" id="ARBA00023242"/>
    </source>
</evidence>
<dbReference type="OrthoDB" id="1746530at2759"/>
<evidence type="ECO:0000256" key="7">
    <source>
        <dbReference type="SAM" id="MobiDB-lite"/>
    </source>
</evidence>
<evidence type="ECO:0000259" key="8">
    <source>
        <dbReference type="SMART" id="SM00657"/>
    </source>
</evidence>
<comment type="subcellular location">
    <subcellularLocation>
        <location evidence="1">Nucleus</location>
    </subcellularLocation>
</comment>
<dbReference type="EMBL" id="JAACJJ010000043">
    <property type="protein sequence ID" value="KAF5315137.1"/>
    <property type="molecule type" value="Genomic_DNA"/>
</dbReference>
<reference evidence="9 10" key="1">
    <citation type="journal article" date="2020" name="ISME J.">
        <title>Uncovering the hidden diversity of litter-decomposition mechanisms in mushroom-forming fungi.</title>
        <authorList>
            <person name="Floudas D."/>
            <person name="Bentzer J."/>
            <person name="Ahren D."/>
            <person name="Johansson T."/>
            <person name="Persson P."/>
            <person name="Tunlid A."/>
        </authorList>
    </citation>
    <scope>NUCLEOTIDE SEQUENCE [LARGE SCALE GENOMIC DNA]</scope>
    <source>
        <strain evidence="9 10">CBS 101986</strain>
    </source>
</reference>
<proteinExistence type="inferred from homology"/>
<evidence type="ECO:0000313" key="10">
    <source>
        <dbReference type="Proteomes" id="UP000567179"/>
    </source>
</evidence>
<gene>
    <name evidence="9" type="ORF">D9619_007233</name>
</gene>